<feature type="domain" description="Sfi1 spindle body" evidence="2">
    <location>
        <begin position="378"/>
        <end position="672"/>
    </location>
</feature>
<sequence length="983" mass="113894">MLAASSLSAISRASSSLTEAVDLDLIEEIIDRAPRAATTFPQVHRAYIEVLEEHDIPQARDTAYYQFLLKLGVIRAATWGERWDLWRTTHLSMSAFGAPRHVHAASSPKVPLSSKLAEVKRRVPFLASASSDLDEAYDRTYDGDAESLVLSPARASPRKVLEHERSRSLVGYTPVSSFDLDSLALDAPVRTSTPVFGRSTHVPAQTPPPYSVSDVSDSLELDDEDSQLIEGLKTPRPLVRLDVEDLDPAVLAELEKRADEFYHTGLVGRCWDVWVQANDWVRKTTHQIDTVRSAILLRQTLAKWQAVHERHLSLPNTADAHRTHHLQSLVLRRWIRRARDLDLERKEGTWVQNRDDQAVTRSWRKWRGVTVRRRTEKWATWLREREAEFAVTREERAMASVFQRWREAAKCRTNERIADELLERKDLCRALDMWLKRTRLNQTLEAYEQDKAEIELSEAFSHWRRMANVGPLERELESVVDARVVMTAWGHWKRICDLRVRANELYATRVLRENFSRWRDSMTRLRVMQRRGAVFAQQRDKNLVGKCFGIWKRMERGQLLHKVQEQRLLSHVFVKWRGSHEILSRLQNVADDVYGNAARTRLHQAFSRWRASCGARQTSLLQAELVHEQSIVGRTLKAWVAKSRRSRQDEVTADKARVFFVQRQVVRCWHVALAGRRQAEAVERRRLLDLGRVFNQWQIATVRSIEDRLAVRSFQGTQAKRLLGRALAQWTERVIEVKSREIDVVETRDSSLSRDALRRWVSASRRVADAKSLMTSFMEDKEEQSLRSILRHWRDRSREAKRHREMLRDALLKRDERLQSQALEAWKDKLREKQLALVEQEVALRHEDAVMFSAWDRWKARVPNLPGITADQMRLKKLAWGRWRAAADGARRARVLAQRRDRELLDDVFGAWRKAYEVKAASRATRTRGRLRPSSGIPASTTNVNPARDPSAVVAIRRTPASITARPRSSSQHRPSPLFLTAR</sequence>
<keyword evidence="4" id="KW-1185">Reference proteome</keyword>
<feature type="region of interest" description="Disordered" evidence="1">
    <location>
        <begin position="196"/>
        <end position="216"/>
    </location>
</feature>
<feature type="compositionally biased region" description="Low complexity" evidence="1">
    <location>
        <begin position="966"/>
        <end position="977"/>
    </location>
</feature>
<dbReference type="InterPro" id="IPR013665">
    <property type="entry name" value="Sfi1_dom"/>
</dbReference>
<evidence type="ECO:0000313" key="3">
    <source>
        <dbReference type="EMBL" id="RSH91820.1"/>
    </source>
</evidence>
<feature type="region of interest" description="Disordered" evidence="1">
    <location>
        <begin position="924"/>
        <end position="948"/>
    </location>
</feature>
<comment type="caution">
    <text evidence="3">The sequence shown here is derived from an EMBL/GenBank/DDBJ whole genome shotgun (WGS) entry which is preliminary data.</text>
</comment>
<proteinExistence type="predicted"/>
<dbReference type="EMBL" id="RSCD01000007">
    <property type="protein sequence ID" value="RSH91820.1"/>
    <property type="molecule type" value="Genomic_DNA"/>
</dbReference>
<dbReference type="Proteomes" id="UP000279259">
    <property type="component" value="Unassembled WGS sequence"/>
</dbReference>
<accession>A0A427YL71</accession>
<organism evidence="3 4">
    <name type="scientific">Saitozyma podzolica</name>
    <dbReference type="NCBI Taxonomy" id="1890683"/>
    <lineage>
        <taxon>Eukaryota</taxon>
        <taxon>Fungi</taxon>
        <taxon>Dikarya</taxon>
        <taxon>Basidiomycota</taxon>
        <taxon>Agaricomycotina</taxon>
        <taxon>Tremellomycetes</taxon>
        <taxon>Tremellales</taxon>
        <taxon>Trimorphomycetaceae</taxon>
        <taxon>Saitozyma</taxon>
    </lineage>
</organism>
<evidence type="ECO:0000259" key="2">
    <source>
        <dbReference type="Pfam" id="PF08457"/>
    </source>
</evidence>
<dbReference type="OrthoDB" id="1933281at2759"/>
<evidence type="ECO:0000313" key="4">
    <source>
        <dbReference type="Proteomes" id="UP000279259"/>
    </source>
</evidence>
<dbReference type="AlphaFoldDB" id="A0A427YL71"/>
<feature type="domain" description="Sfi1 spindle body" evidence="2">
    <location>
        <begin position="676"/>
        <end position="796"/>
    </location>
</feature>
<reference evidence="3 4" key="1">
    <citation type="submission" date="2018-11" db="EMBL/GenBank/DDBJ databases">
        <title>Genome sequence of Saitozyma podzolica DSM 27192.</title>
        <authorList>
            <person name="Aliyu H."/>
            <person name="Gorte O."/>
            <person name="Ochsenreither K."/>
        </authorList>
    </citation>
    <scope>NUCLEOTIDE SEQUENCE [LARGE SCALE GENOMIC DNA]</scope>
    <source>
        <strain evidence="3 4">DSM 27192</strain>
    </source>
</reference>
<feature type="region of interest" description="Disordered" evidence="1">
    <location>
        <begin position="960"/>
        <end position="983"/>
    </location>
</feature>
<dbReference type="GO" id="GO:0019902">
    <property type="term" value="F:phosphatase binding"/>
    <property type="evidence" value="ECO:0007669"/>
    <property type="project" value="TreeGrafter"/>
</dbReference>
<gene>
    <name evidence="3" type="ORF">EHS25_009190</name>
</gene>
<name>A0A427YL71_9TREE</name>
<protein>
    <recommendedName>
        <fullName evidence="2">Sfi1 spindle body domain-containing protein</fullName>
    </recommendedName>
</protein>
<evidence type="ECO:0000256" key="1">
    <source>
        <dbReference type="SAM" id="MobiDB-lite"/>
    </source>
</evidence>
<dbReference type="STRING" id="1890683.A0A427YL71"/>
<dbReference type="Pfam" id="PF08457">
    <property type="entry name" value="Sfi1"/>
    <property type="match status" value="2"/>
</dbReference>
<dbReference type="InterPro" id="IPR052270">
    <property type="entry name" value="CACF_protein"/>
</dbReference>
<dbReference type="PANTHER" id="PTHR22028">
    <property type="entry name" value="SFI1 SPINDLE BODY DOMAIN-CONTAINING PROTEIN-RELATED"/>
    <property type="match status" value="1"/>
</dbReference>
<dbReference type="PANTHER" id="PTHR22028:SF9">
    <property type="entry name" value="SFI1 SPINDLE BODY DOMAIN-CONTAINING PROTEIN"/>
    <property type="match status" value="1"/>
</dbReference>